<dbReference type="AlphaFoldDB" id="A0AAV8WN74"/>
<dbReference type="Proteomes" id="UP001162156">
    <property type="component" value="Unassembled WGS sequence"/>
</dbReference>
<evidence type="ECO:0000313" key="1">
    <source>
        <dbReference type="EMBL" id="KAJ8927750.1"/>
    </source>
</evidence>
<proteinExistence type="predicted"/>
<sequence length="99" mass="11089">MNCWLEARFLQVSHVVPSRFHCGGPANLAGYSSAKTAEASLWHPYCGVSQGSKTGKPNIFLKVTLNMNFTYILCTLKKRVEPYDPYNTGRLNLHNGVDR</sequence>
<accession>A0AAV8WN74</accession>
<name>A0AAV8WN74_9CUCU</name>
<protein>
    <submittedName>
        <fullName evidence="1">Uncharacterized protein</fullName>
    </submittedName>
</protein>
<keyword evidence="2" id="KW-1185">Reference proteome</keyword>
<comment type="caution">
    <text evidence="1">The sequence shown here is derived from an EMBL/GenBank/DDBJ whole genome shotgun (WGS) entry which is preliminary data.</text>
</comment>
<reference evidence="1" key="1">
    <citation type="journal article" date="2023" name="Insect Mol. Biol.">
        <title>Genome sequencing provides insights into the evolution of gene families encoding plant cell wall-degrading enzymes in longhorned beetles.</title>
        <authorList>
            <person name="Shin N.R."/>
            <person name="Okamura Y."/>
            <person name="Kirsch R."/>
            <person name="Pauchet Y."/>
        </authorList>
    </citation>
    <scope>NUCLEOTIDE SEQUENCE</scope>
    <source>
        <strain evidence="1">RBIC_L_NR</strain>
    </source>
</reference>
<gene>
    <name evidence="1" type="ORF">NQ314_019754</name>
</gene>
<dbReference type="EMBL" id="JANEYF010005532">
    <property type="protein sequence ID" value="KAJ8927750.1"/>
    <property type="molecule type" value="Genomic_DNA"/>
</dbReference>
<evidence type="ECO:0000313" key="2">
    <source>
        <dbReference type="Proteomes" id="UP001162156"/>
    </source>
</evidence>
<organism evidence="1 2">
    <name type="scientific">Rhamnusium bicolor</name>
    <dbReference type="NCBI Taxonomy" id="1586634"/>
    <lineage>
        <taxon>Eukaryota</taxon>
        <taxon>Metazoa</taxon>
        <taxon>Ecdysozoa</taxon>
        <taxon>Arthropoda</taxon>
        <taxon>Hexapoda</taxon>
        <taxon>Insecta</taxon>
        <taxon>Pterygota</taxon>
        <taxon>Neoptera</taxon>
        <taxon>Endopterygota</taxon>
        <taxon>Coleoptera</taxon>
        <taxon>Polyphaga</taxon>
        <taxon>Cucujiformia</taxon>
        <taxon>Chrysomeloidea</taxon>
        <taxon>Cerambycidae</taxon>
        <taxon>Lepturinae</taxon>
        <taxon>Rhagiini</taxon>
        <taxon>Rhamnusium</taxon>
    </lineage>
</organism>